<dbReference type="AlphaFoldDB" id="A0A9Q1JFA5"/>
<dbReference type="GO" id="GO:0003688">
    <property type="term" value="F:DNA replication origin binding"/>
    <property type="evidence" value="ECO:0007669"/>
    <property type="project" value="UniProtKB-UniRule"/>
</dbReference>
<dbReference type="PANTHER" id="PTHR14052:SF0">
    <property type="entry name" value="ORIGIN RECOGNITION COMPLEX SUBUNIT 2"/>
    <property type="match status" value="1"/>
</dbReference>
<name>A0A9Q1JFA5_9CARY</name>
<gene>
    <name evidence="1" type="ORF">Cgig2_000803</name>
</gene>
<evidence type="ECO:0000313" key="2">
    <source>
        <dbReference type="Proteomes" id="UP001153076"/>
    </source>
</evidence>
<dbReference type="PANTHER" id="PTHR14052">
    <property type="entry name" value="ORIGIN RECOGNITION COMPLEX SUBUNIT 2"/>
    <property type="match status" value="1"/>
</dbReference>
<comment type="caution">
    <text evidence="1">The sequence shown here is derived from an EMBL/GenBank/DDBJ whole genome shotgun (WGS) entry which is preliminary data.</text>
</comment>
<dbReference type="OrthoDB" id="20198at2759"/>
<dbReference type="EMBL" id="JAKOGI010002549">
    <property type="protein sequence ID" value="KAJ8421757.1"/>
    <property type="molecule type" value="Genomic_DNA"/>
</dbReference>
<protein>
    <submittedName>
        <fullName evidence="1">Uncharacterized protein</fullName>
    </submittedName>
</protein>
<keyword evidence="2" id="KW-1185">Reference proteome</keyword>
<dbReference type="GO" id="GO:0005664">
    <property type="term" value="C:nuclear origin of replication recognition complex"/>
    <property type="evidence" value="ECO:0007669"/>
    <property type="project" value="UniProtKB-UniRule"/>
</dbReference>
<dbReference type="InterPro" id="IPR007220">
    <property type="entry name" value="ORC2"/>
</dbReference>
<proteinExistence type="predicted"/>
<reference evidence="1" key="1">
    <citation type="submission" date="2022-04" db="EMBL/GenBank/DDBJ databases">
        <title>Carnegiea gigantea Genome sequencing and assembly v2.</title>
        <authorList>
            <person name="Copetti D."/>
            <person name="Sanderson M.J."/>
            <person name="Burquez A."/>
            <person name="Wojciechowski M.F."/>
        </authorList>
    </citation>
    <scope>NUCLEOTIDE SEQUENCE</scope>
    <source>
        <strain evidence="1">SGP5-SGP5p</strain>
        <tissue evidence="1">Aerial part</tissue>
    </source>
</reference>
<dbReference type="GO" id="GO:0006260">
    <property type="term" value="P:DNA replication"/>
    <property type="evidence" value="ECO:0007669"/>
    <property type="project" value="UniProtKB-UniRule"/>
</dbReference>
<accession>A0A9Q1JFA5</accession>
<sequence>MDINDVDDEEFGFSRNYFLAKELGSAGKKSTHRLSDIDVVPEEELRAAVANLEMKHAKEVKALMESYRSLYDKWVFELRYSLPVSCLKYGLSSFQDSNILVHPGFYGAALPPKKSNSKPQPNTTQMSPSCGRVGYILPASFLNILSLLPESRLSNRPGADWFLMRHGEPHGFDHNSGFQNNKK</sequence>
<evidence type="ECO:0000313" key="1">
    <source>
        <dbReference type="EMBL" id="KAJ8421757.1"/>
    </source>
</evidence>
<dbReference type="Proteomes" id="UP001153076">
    <property type="component" value="Unassembled WGS sequence"/>
</dbReference>
<organism evidence="1 2">
    <name type="scientific">Carnegiea gigantea</name>
    <dbReference type="NCBI Taxonomy" id="171969"/>
    <lineage>
        <taxon>Eukaryota</taxon>
        <taxon>Viridiplantae</taxon>
        <taxon>Streptophyta</taxon>
        <taxon>Embryophyta</taxon>
        <taxon>Tracheophyta</taxon>
        <taxon>Spermatophyta</taxon>
        <taxon>Magnoliopsida</taxon>
        <taxon>eudicotyledons</taxon>
        <taxon>Gunneridae</taxon>
        <taxon>Pentapetalae</taxon>
        <taxon>Caryophyllales</taxon>
        <taxon>Cactineae</taxon>
        <taxon>Cactaceae</taxon>
        <taxon>Cactoideae</taxon>
        <taxon>Echinocereeae</taxon>
        <taxon>Carnegiea</taxon>
    </lineage>
</organism>